<feature type="compositionally biased region" description="Polar residues" evidence="1">
    <location>
        <begin position="52"/>
        <end position="70"/>
    </location>
</feature>
<feature type="compositionally biased region" description="Polar residues" evidence="1">
    <location>
        <begin position="252"/>
        <end position="269"/>
    </location>
</feature>
<feature type="compositionally biased region" description="Basic and acidic residues" evidence="1">
    <location>
        <begin position="388"/>
        <end position="402"/>
    </location>
</feature>
<dbReference type="Proteomes" id="UP001489902">
    <property type="component" value="Chromosome 5"/>
</dbReference>
<feature type="region of interest" description="Disordered" evidence="1">
    <location>
        <begin position="433"/>
        <end position="496"/>
    </location>
</feature>
<protein>
    <submittedName>
        <fullName evidence="2">Uncharacterized protein</fullName>
    </submittedName>
</protein>
<gene>
    <name evidence="2" type="ORF">QYS62_008588</name>
</gene>
<organism evidence="2 3">
    <name type="scientific">Fusarium acuminatum</name>
    <dbReference type="NCBI Taxonomy" id="5515"/>
    <lineage>
        <taxon>Eukaryota</taxon>
        <taxon>Fungi</taxon>
        <taxon>Dikarya</taxon>
        <taxon>Ascomycota</taxon>
        <taxon>Pezizomycotina</taxon>
        <taxon>Sordariomycetes</taxon>
        <taxon>Hypocreomycetidae</taxon>
        <taxon>Hypocreales</taxon>
        <taxon>Nectriaceae</taxon>
        <taxon>Fusarium</taxon>
        <taxon>Fusarium tricinctum species complex</taxon>
    </lineage>
</organism>
<feature type="region of interest" description="Disordered" evidence="1">
    <location>
        <begin position="200"/>
        <end position="222"/>
    </location>
</feature>
<accession>A0ABZ2X375</accession>
<keyword evidence="3" id="KW-1185">Reference proteome</keyword>
<feature type="compositionally biased region" description="Polar residues" evidence="1">
    <location>
        <begin position="435"/>
        <end position="448"/>
    </location>
</feature>
<evidence type="ECO:0000313" key="2">
    <source>
        <dbReference type="EMBL" id="WZH47443.1"/>
    </source>
</evidence>
<sequence>MADTGWLRFLGANRARPHELMSRRSEAALQDLLKDNSRSTGRHTSPEKKTRTQPTSGQDMIQSSRGTASVPNADCVMDEEDKLFINAAQQVWHSPSVEQIADSLRVALMTTAANEPLSPEYRPHVLLLCEAYGTRHSEIAKLEHQLKQETDRHTSVEEHWMVQEARYKAEVKRLEMFIHRASGTGMEAVALARAGSLIRSNRSRPTTGDRTTTERSTVNEGTDTLGGCEFSFHAMLELVLIANSSSLQDYTPARANSTGTRRSPANTTRHMSRTRTIDTSNEIRLSRGFRNLDNSKKKAINNTRRRKAREFDEEEALQQQQDREERRSQSASVPSIGPSACDIVNTAPHKDCVNEKRDSAGKLAAEESREAEIGDGSHDQPNSMSTAHTHEHKHEQEPDRTSDQNYTRHHRRQFSFVPGDDRTAVRLGGTRALFSGNTPVSEDQTIQVPSVGAGSVAVPFSQENRRSRSAEWVRMPERPRPDTDNSPGAANLTRAR</sequence>
<proteinExistence type="predicted"/>
<feature type="region of interest" description="Disordered" evidence="1">
    <location>
        <begin position="252"/>
        <end position="406"/>
    </location>
</feature>
<feature type="compositionally biased region" description="Low complexity" evidence="1">
    <location>
        <begin position="203"/>
        <end position="216"/>
    </location>
</feature>
<name>A0ABZ2X375_9HYPO</name>
<dbReference type="EMBL" id="CP151264">
    <property type="protein sequence ID" value="WZH47443.1"/>
    <property type="molecule type" value="Genomic_DNA"/>
</dbReference>
<feature type="region of interest" description="Disordered" evidence="1">
    <location>
        <begin position="34"/>
        <end position="70"/>
    </location>
</feature>
<evidence type="ECO:0000313" key="3">
    <source>
        <dbReference type="Proteomes" id="UP001489902"/>
    </source>
</evidence>
<feature type="compositionally biased region" description="Basic residues" evidence="1">
    <location>
        <begin position="297"/>
        <end position="308"/>
    </location>
</feature>
<feature type="compositionally biased region" description="Basic and acidic residues" evidence="1">
    <location>
        <begin position="463"/>
        <end position="483"/>
    </location>
</feature>
<evidence type="ECO:0000256" key="1">
    <source>
        <dbReference type="SAM" id="MobiDB-lite"/>
    </source>
</evidence>
<feature type="compositionally biased region" description="Basic and acidic residues" evidence="1">
    <location>
        <begin position="348"/>
        <end position="378"/>
    </location>
</feature>
<reference evidence="2 3" key="1">
    <citation type="submission" date="2024-04" db="EMBL/GenBank/DDBJ databases">
        <title>Complete genome sequence of Fusarium acuminatum.</title>
        <authorList>
            <person name="Lan B."/>
        </authorList>
    </citation>
    <scope>NUCLEOTIDE SEQUENCE [LARGE SCALE GENOMIC DNA]</scope>
    <source>
        <strain evidence="2">1A</strain>
    </source>
</reference>